<dbReference type="Pfam" id="PF13715">
    <property type="entry name" value="CarbopepD_reg_2"/>
    <property type="match status" value="1"/>
</dbReference>
<dbReference type="GO" id="GO:0015344">
    <property type="term" value="F:siderophore uptake transmembrane transporter activity"/>
    <property type="evidence" value="ECO:0007669"/>
    <property type="project" value="TreeGrafter"/>
</dbReference>
<evidence type="ECO:0000313" key="5">
    <source>
        <dbReference type="Proteomes" id="UP000321291"/>
    </source>
</evidence>
<dbReference type="InterPro" id="IPR039426">
    <property type="entry name" value="TonB-dep_rcpt-like"/>
</dbReference>
<dbReference type="GO" id="GO:0009279">
    <property type="term" value="C:cell outer membrane"/>
    <property type="evidence" value="ECO:0007669"/>
    <property type="project" value="UniProtKB-SubCell"/>
</dbReference>
<keyword evidence="1" id="KW-0998">Cell outer membrane</keyword>
<dbReference type="GO" id="GO:0044718">
    <property type="term" value="P:siderophore transmembrane transport"/>
    <property type="evidence" value="ECO:0007669"/>
    <property type="project" value="TreeGrafter"/>
</dbReference>
<dbReference type="OrthoDB" id="601301at2"/>
<dbReference type="PANTHER" id="PTHR30069:SF28">
    <property type="entry name" value="TONB-DEPENDENT RECEPTOR YNCD-RELATED"/>
    <property type="match status" value="1"/>
</dbReference>
<dbReference type="NCBIfam" id="TIGR04056">
    <property type="entry name" value="OMP_RagA_SusC"/>
    <property type="match status" value="1"/>
</dbReference>
<protein>
    <submittedName>
        <fullName evidence="4">SusC/RagA family TonB-linked outer membrane protein</fullName>
    </submittedName>
</protein>
<dbReference type="SUPFAM" id="SSF56935">
    <property type="entry name" value="Porins"/>
    <property type="match status" value="1"/>
</dbReference>
<dbReference type="InterPro" id="IPR037066">
    <property type="entry name" value="Plug_dom_sf"/>
</dbReference>
<dbReference type="KEGG" id="agi:FSB73_22860"/>
<keyword evidence="1" id="KW-0812">Transmembrane</keyword>
<comment type="subcellular location">
    <subcellularLocation>
        <location evidence="1">Cell outer membrane</location>
        <topology evidence="1">Multi-pass membrane protein</topology>
    </subcellularLocation>
</comment>
<dbReference type="Proteomes" id="UP000321291">
    <property type="component" value="Chromosome"/>
</dbReference>
<accession>A0A5B8VS30</accession>
<dbReference type="SUPFAM" id="SSF49464">
    <property type="entry name" value="Carboxypeptidase regulatory domain-like"/>
    <property type="match status" value="1"/>
</dbReference>
<dbReference type="EMBL" id="CP042434">
    <property type="protein sequence ID" value="QEC74083.1"/>
    <property type="molecule type" value="Genomic_DNA"/>
</dbReference>
<keyword evidence="2" id="KW-0732">Signal</keyword>
<dbReference type="NCBIfam" id="TIGR04057">
    <property type="entry name" value="SusC_RagA_signa"/>
    <property type="match status" value="1"/>
</dbReference>
<dbReference type="Gene3D" id="2.170.130.10">
    <property type="entry name" value="TonB-dependent receptor, plug domain"/>
    <property type="match status" value="1"/>
</dbReference>
<sequence length="675" mass="74225">MKLKNCLAVLCFCLALTVCGFSTAEAQTVIKGTITSNTGTPLSGVSVHLNGSNKGVIADSTGHYQIQVEKETKSLVFSFVGYLTKEVATNGRQIIDVVLEPAEGTALNEVVVIGYGKRQKANLTGAVATVSGKELEKSPVANLSNAIAGAVPGIIANTRSGEPGADGANILIRGKGTLGSTAPLIVIDGVPDREGGFSRLNPADIASFTVLKDATAAIYGARAANGVILITTKRGQAGNSTLSFTTNWAMTQPTRVPKMLNSAQYAQSVNEYNALLGQQPTYSQEDIQKYADGSDPLGHPNTNWWKSVMKNWSDQQNELISLRGGSDKIKYFISGQYLNQNSMYKSGKDFYKNRNVRANMDIQATKNFKIGIDVLYRNEYKESAGYGGLFYEFWNAYPYLVPVYPNGKVGVGIDGGPNNSLVYILDNQTGQQTDNYDFLQTKTSFSWDLSTLTKGLQLDGYYAYDLSYHQYKFFDKTPPPAYSYNVNTGNYDAYSATGTPSLNINNDKTLDRLFNIKLGWERLFGKHHLEAFVAYEQSQRDYTLLQASRKGFLSNTIAELFAGGTDGILNNSSTVQAARQNYISRLSYNYDNRYLIDYSMRYDGSANFAPGKRFGFFPSISGAWRISNEKFFHSGFFNDLKLRASWGETGNDAVSAFQYLQNYILESGQDPNNNI</sequence>
<keyword evidence="1" id="KW-1134">Transmembrane beta strand</keyword>
<dbReference type="PROSITE" id="PS52016">
    <property type="entry name" value="TONB_DEPENDENT_REC_3"/>
    <property type="match status" value="1"/>
</dbReference>
<evidence type="ECO:0000259" key="3">
    <source>
        <dbReference type="Pfam" id="PF07715"/>
    </source>
</evidence>
<evidence type="ECO:0000256" key="2">
    <source>
        <dbReference type="SAM" id="SignalP"/>
    </source>
</evidence>
<keyword evidence="1" id="KW-0472">Membrane</keyword>
<evidence type="ECO:0000256" key="1">
    <source>
        <dbReference type="PROSITE-ProRule" id="PRU01360"/>
    </source>
</evidence>
<dbReference type="InterPro" id="IPR008969">
    <property type="entry name" value="CarboxyPept-like_regulatory"/>
</dbReference>
<organism evidence="4 5">
    <name type="scientific">Arachidicoccus ginsenosidivorans</name>
    <dbReference type="NCBI Taxonomy" id="496057"/>
    <lineage>
        <taxon>Bacteria</taxon>
        <taxon>Pseudomonadati</taxon>
        <taxon>Bacteroidota</taxon>
        <taxon>Chitinophagia</taxon>
        <taxon>Chitinophagales</taxon>
        <taxon>Chitinophagaceae</taxon>
        <taxon>Arachidicoccus</taxon>
    </lineage>
</organism>
<feature type="signal peptide" evidence="2">
    <location>
        <begin position="1"/>
        <end position="26"/>
    </location>
</feature>
<feature type="chain" id="PRO_5022710430" evidence="2">
    <location>
        <begin position="27"/>
        <end position="675"/>
    </location>
</feature>
<dbReference type="RefSeq" id="WP_146787757.1">
    <property type="nucleotide sequence ID" value="NZ_CP042434.1"/>
</dbReference>
<reference evidence="4 5" key="1">
    <citation type="journal article" date="2017" name="Int. J. Syst. Evol. Microbiol.">
        <title>Arachidicoccus ginsenosidivorans sp. nov., with ginsenoside-converting activity isolated from ginseng cultivating soil.</title>
        <authorList>
            <person name="Siddiqi M.Z."/>
            <person name="Aslam Z."/>
            <person name="Im W.T."/>
        </authorList>
    </citation>
    <scope>NUCLEOTIDE SEQUENCE [LARGE SCALE GENOMIC DNA]</scope>
    <source>
        <strain evidence="4 5">Gsoil 809</strain>
    </source>
</reference>
<dbReference type="InterPro" id="IPR023996">
    <property type="entry name" value="TonB-dep_OMP_SusC/RagA"/>
</dbReference>
<keyword evidence="1" id="KW-0813">Transport</keyword>
<name>A0A5B8VS30_9BACT</name>
<dbReference type="FunFam" id="2.170.130.10:FF:000003">
    <property type="entry name" value="SusC/RagA family TonB-linked outer membrane protein"/>
    <property type="match status" value="1"/>
</dbReference>
<comment type="similarity">
    <text evidence="1">Belongs to the TonB-dependent receptor family.</text>
</comment>
<dbReference type="AlphaFoldDB" id="A0A5B8VS30"/>
<dbReference type="InterPro" id="IPR012910">
    <property type="entry name" value="Plug_dom"/>
</dbReference>
<dbReference type="InterPro" id="IPR023997">
    <property type="entry name" value="TonB-dep_OMP_SusC/RagA_CS"/>
</dbReference>
<dbReference type="Pfam" id="PF07715">
    <property type="entry name" value="Plug"/>
    <property type="match status" value="1"/>
</dbReference>
<dbReference type="Gene3D" id="2.60.40.1120">
    <property type="entry name" value="Carboxypeptidase-like, regulatory domain"/>
    <property type="match status" value="1"/>
</dbReference>
<keyword evidence="5" id="KW-1185">Reference proteome</keyword>
<proteinExistence type="inferred from homology"/>
<gene>
    <name evidence="4" type="ORF">FSB73_22860</name>
</gene>
<evidence type="ECO:0000313" key="4">
    <source>
        <dbReference type="EMBL" id="QEC74083.1"/>
    </source>
</evidence>
<dbReference type="PANTHER" id="PTHR30069">
    <property type="entry name" value="TONB-DEPENDENT OUTER MEMBRANE RECEPTOR"/>
    <property type="match status" value="1"/>
</dbReference>
<feature type="domain" description="TonB-dependent receptor plug" evidence="3">
    <location>
        <begin position="120"/>
        <end position="227"/>
    </location>
</feature>